<proteinExistence type="predicted"/>
<dbReference type="GO" id="GO:0006629">
    <property type="term" value="P:lipid metabolic process"/>
    <property type="evidence" value="ECO:0007669"/>
    <property type="project" value="InterPro"/>
</dbReference>
<accession>A0A0R2CPF3</accession>
<dbReference type="GO" id="GO:0008081">
    <property type="term" value="F:phosphoric diester hydrolase activity"/>
    <property type="evidence" value="ECO:0007669"/>
    <property type="project" value="InterPro"/>
</dbReference>
<evidence type="ECO:0000259" key="2">
    <source>
        <dbReference type="PROSITE" id="PS51704"/>
    </source>
</evidence>
<evidence type="ECO:0000256" key="1">
    <source>
        <dbReference type="SAM" id="Phobius"/>
    </source>
</evidence>
<feature type="transmembrane region" description="Helical" evidence="1">
    <location>
        <begin position="144"/>
        <end position="165"/>
    </location>
</feature>
<dbReference type="SUPFAM" id="SSF51695">
    <property type="entry name" value="PLC-like phosphodiesterases"/>
    <property type="match status" value="1"/>
</dbReference>
<name>A0A0R2CPF3_9LACO</name>
<organism evidence="3 4">
    <name type="scientific">Lentilactobacillus senioris DSM 24302 = JCM 17472</name>
    <dbReference type="NCBI Taxonomy" id="1423802"/>
    <lineage>
        <taxon>Bacteria</taxon>
        <taxon>Bacillati</taxon>
        <taxon>Bacillota</taxon>
        <taxon>Bacilli</taxon>
        <taxon>Lactobacillales</taxon>
        <taxon>Lactobacillaceae</taxon>
        <taxon>Lentilactobacillus</taxon>
    </lineage>
</organism>
<feature type="transmembrane region" description="Helical" evidence="1">
    <location>
        <begin position="206"/>
        <end position="228"/>
    </location>
</feature>
<dbReference type="Pfam" id="PF03009">
    <property type="entry name" value="GDPD"/>
    <property type="match status" value="1"/>
</dbReference>
<dbReference type="InterPro" id="IPR017946">
    <property type="entry name" value="PLC-like_Pdiesterase_TIM-brl"/>
</dbReference>
<dbReference type="InterPro" id="IPR030395">
    <property type="entry name" value="GP_PDE_dom"/>
</dbReference>
<feature type="transmembrane region" description="Helical" evidence="1">
    <location>
        <begin position="7"/>
        <end position="26"/>
    </location>
</feature>
<keyword evidence="1" id="KW-0472">Membrane</keyword>
<sequence>MQTKVSLNGTELMLIVLISVVGQWSTGQDTTWSFLVPVCFLIIIMGLVFIGRQILSNQGKPQSIIIGLGILGLAPLNFMGLLAEVMTYIPVSGAFILFLNNHFKLVITSGIGFTIMVWALLAVMLARFWHTSVKLQLVQILKNLGWYVCWLAGLTLILILVANVFKIQWMLVILNAGLILGLSIGQLRFLVHVWAGNLPVQIKNQLVINIIICILVITLGVSITNVMFTTAPQQIIAHRGVYRNDQIPNSIAALTQTSHQKFNFVEMDVRETKDHYFVCQHDDELDWGKNQRKRIEDLTLKQIKKHDRVELFDDYIARANQKQQRLLVEIKPGGNNAKSAGTDFVSQFKSSMEQNHGLVHSMELDYLQQIKRETNKIPVGIVVTINTGDLMTKAVDFYSVQAFTLNPAFFQQANQLKRPVYVWTVRRPLQAQILATLPITGQITDIGSVVRHIEKSAPSNKSMFLVATAWNYL</sequence>
<dbReference type="AlphaFoldDB" id="A0A0R2CPF3"/>
<dbReference type="STRING" id="1423802.FC56_GL000366"/>
<keyword evidence="1" id="KW-0812">Transmembrane</keyword>
<evidence type="ECO:0000313" key="4">
    <source>
        <dbReference type="Proteomes" id="UP000051256"/>
    </source>
</evidence>
<dbReference type="PANTHER" id="PTHR46211">
    <property type="entry name" value="GLYCEROPHOSPHORYL DIESTER PHOSPHODIESTERASE"/>
    <property type="match status" value="1"/>
</dbReference>
<protein>
    <submittedName>
        <fullName evidence="3">Glycerophosphodiester phosphodiesterase</fullName>
    </submittedName>
</protein>
<feature type="transmembrane region" description="Helical" evidence="1">
    <location>
        <begin position="63"/>
        <end position="83"/>
    </location>
</feature>
<dbReference type="Gene3D" id="3.20.20.190">
    <property type="entry name" value="Phosphatidylinositol (PI) phosphodiesterase"/>
    <property type="match status" value="1"/>
</dbReference>
<comment type="caution">
    <text evidence="3">The sequence shown here is derived from an EMBL/GenBank/DDBJ whole genome shotgun (WGS) entry which is preliminary data.</text>
</comment>
<dbReference type="PATRIC" id="fig|1423802.4.peg.377"/>
<reference evidence="3 4" key="1">
    <citation type="journal article" date="2015" name="Genome Announc.">
        <title>Expanding the biotechnology potential of lactobacilli through comparative genomics of 213 strains and associated genera.</title>
        <authorList>
            <person name="Sun Z."/>
            <person name="Harris H.M."/>
            <person name="McCann A."/>
            <person name="Guo C."/>
            <person name="Argimon S."/>
            <person name="Zhang W."/>
            <person name="Yang X."/>
            <person name="Jeffery I.B."/>
            <person name="Cooney J.C."/>
            <person name="Kagawa T.F."/>
            <person name="Liu W."/>
            <person name="Song Y."/>
            <person name="Salvetti E."/>
            <person name="Wrobel A."/>
            <person name="Rasinkangas P."/>
            <person name="Parkhill J."/>
            <person name="Rea M.C."/>
            <person name="O'Sullivan O."/>
            <person name="Ritari J."/>
            <person name="Douillard F.P."/>
            <person name="Paul Ross R."/>
            <person name="Yang R."/>
            <person name="Briner A.E."/>
            <person name="Felis G.E."/>
            <person name="de Vos W.M."/>
            <person name="Barrangou R."/>
            <person name="Klaenhammer T.R."/>
            <person name="Caufield P.W."/>
            <person name="Cui Y."/>
            <person name="Zhang H."/>
            <person name="O'Toole P.W."/>
        </authorList>
    </citation>
    <scope>NUCLEOTIDE SEQUENCE [LARGE SCALE GENOMIC DNA]</scope>
    <source>
        <strain evidence="3 4">DSM 24302</strain>
    </source>
</reference>
<keyword evidence="4" id="KW-1185">Reference proteome</keyword>
<feature type="domain" description="GP-PDE" evidence="2">
    <location>
        <begin position="233"/>
        <end position="454"/>
    </location>
</feature>
<feature type="transmembrane region" description="Helical" evidence="1">
    <location>
        <begin position="103"/>
        <end position="123"/>
    </location>
</feature>
<feature type="transmembrane region" description="Helical" evidence="1">
    <location>
        <begin position="32"/>
        <end position="51"/>
    </location>
</feature>
<keyword evidence="1" id="KW-1133">Transmembrane helix</keyword>
<gene>
    <name evidence="3" type="ORF">FC56_GL000366</name>
</gene>
<dbReference type="PROSITE" id="PS51704">
    <property type="entry name" value="GP_PDE"/>
    <property type="match status" value="1"/>
</dbReference>
<feature type="transmembrane region" description="Helical" evidence="1">
    <location>
        <begin position="171"/>
        <end position="194"/>
    </location>
</feature>
<dbReference type="PANTHER" id="PTHR46211:SF8">
    <property type="entry name" value="PHOSPHODIESTERASE"/>
    <property type="match status" value="1"/>
</dbReference>
<dbReference type="EMBL" id="AYZR01000008">
    <property type="protein sequence ID" value="KRM93649.1"/>
    <property type="molecule type" value="Genomic_DNA"/>
</dbReference>
<dbReference type="Proteomes" id="UP000051256">
    <property type="component" value="Unassembled WGS sequence"/>
</dbReference>
<evidence type="ECO:0000313" key="3">
    <source>
        <dbReference type="EMBL" id="KRM93649.1"/>
    </source>
</evidence>
<dbReference type="RefSeq" id="WP_056978201.1">
    <property type="nucleotide sequence ID" value="NZ_AYZR01000008.1"/>
</dbReference>